<accession>A0AA39PTL3</accession>
<dbReference type="EMBL" id="JAUEPR010000001">
    <property type="protein sequence ID" value="KAK0490312.1"/>
    <property type="molecule type" value="Genomic_DNA"/>
</dbReference>
<protein>
    <submittedName>
        <fullName evidence="2">Uncharacterized protein</fullName>
    </submittedName>
</protein>
<feature type="region of interest" description="Disordered" evidence="1">
    <location>
        <begin position="1"/>
        <end position="35"/>
    </location>
</feature>
<name>A0AA39PTL3_9AGAR</name>
<keyword evidence="3" id="KW-1185">Reference proteome</keyword>
<evidence type="ECO:0000313" key="3">
    <source>
        <dbReference type="Proteomes" id="UP001175227"/>
    </source>
</evidence>
<comment type="caution">
    <text evidence="2">The sequence shown here is derived from an EMBL/GenBank/DDBJ whole genome shotgun (WGS) entry which is preliminary data.</text>
</comment>
<dbReference type="Proteomes" id="UP001175227">
    <property type="component" value="Unassembled WGS sequence"/>
</dbReference>
<evidence type="ECO:0000313" key="2">
    <source>
        <dbReference type="EMBL" id="KAK0490312.1"/>
    </source>
</evidence>
<sequence>MPCSRPTRTTKKAPRSHKKRGSGRGTVPPVMPAPEVEHIPDGEYYPGGGLMIRYKDTESIVYNEIFYPDDHEAFTRKCLSVMMQDLTDLCGDSAASYFSYESLTERAKSCPVAFKPPNPRDHHLYRTYEFSPNLWIRVWDSNIPILPGDHLEFFGVDMVDVSGRPQAVTTRVKVTAGARPPLAPEQEGDIIAALDDIGVRMDRFDSVPSRYPISAGLDYIFEDGRHTVTYAFHRNLFDEPAPERHTRWTRTKTGMGRSRSAD</sequence>
<dbReference type="AlphaFoldDB" id="A0AA39PTL3"/>
<gene>
    <name evidence="2" type="ORF">IW261DRAFT_1431387</name>
</gene>
<organism evidence="2 3">
    <name type="scientific">Armillaria novae-zelandiae</name>
    <dbReference type="NCBI Taxonomy" id="153914"/>
    <lineage>
        <taxon>Eukaryota</taxon>
        <taxon>Fungi</taxon>
        <taxon>Dikarya</taxon>
        <taxon>Basidiomycota</taxon>
        <taxon>Agaricomycotina</taxon>
        <taxon>Agaricomycetes</taxon>
        <taxon>Agaricomycetidae</taxon>
        <taxon>Agaricales</taxon>
        <taxon>Marasmiineae</taxon>
        <taxon>Physalacriaceae</taxon>
        <taxon>Armillaria</taxon>
    </lineage>
</organism>
<proteinExistence type="predicted"/>
<feature type="compositionally biased region" description="Basic residues" evidence="1">
    <location>
        <begin position="8"/>
        <end position="22"/>
    </location>
</feature>
<reference evidence="2" key="1">
    <citation type="submission" date="2023-06" db="EMBL/GenBank/DDBJ databases">
        <authorList>
            <consortium name="Lawrence Berkeley National Laboratory"/>
            <person name="Ahrendt S."/>
            <person name="Sahu N."/>
            <person name="Indic B."/>
            <person name="Wong-Bajracharya J."/>
            <person name="Merenyi Z."/>
            <person name="Ke H.-M."/>
            <person name="Monk M."/>
            <person name="Kocsube S."/>
            <person name="Drula E."/>
            <person name="Lipzen A."/>
            <person name="Balint B."/>
            <person name="Henrissat B."/>
            <person name="Andreopoulos B."/>
            <person name="Martin F.M."/>
            <person name="Harder C.B."/>
            <person name="Rigling D."/>
            <person name="Ford K.L."/>
            <person name="Foster G.D."/>
            <person name="Pangilinan J."/>
            <person name="Papanicolaou A."/>
            <person name="Barry K."/>
            <person name="LaButti K."/>
            <person name="Viragh M."/>
            <person name="Koriabine M."/>
            <person name="Yan M."/>
            <person name="Riley R."/>
            <person name="Champramary S."/>
            <person name="Plett K.L."/>
            <person name="Tsai I.J."/>
            <person name="Slot J."/>
            <person name="Sipos G."/>
            <person name="Plett J."/>
            <person name="Nagy L.G."/>
            <person name="Grigoriev I.V."/>
        </authorList>
    </citation>
    <scope>NUCLEOTIDE SEQUENCE</scope>
    <source>
        <strain evidence="2">ICMP 16352</strain>
    </source>
</reference>
<evidence type="ECO:0000256" key="1">
    <source>
        <dbReference type="SAM" id="MobiDB-lite"/>
    </source>
</evidence>